<dbReference type="KEGG" id="dalk:DSCA_62070"/>
<reference evidence="2 3" key="1">
    <citation type="submission" date="2019-11" db="EMBL/GenBank/DDBJ databases">
        <title>Comparative genomics of hydrocarbon-degrading Desulfosarcina strains.</title>
        <authorList>
            <person name="Watanabe M."/>
            <person name="Kojima H."/>
            <person name="Fukui M."/>
        </authorList>
    </citation>
    <scope>NUCLEOTIDE SEQUENCE [LARGE SCALE GENOMIC DNA]</scope>
    <source>
        <strain evidence="2 3">PL12</strain>
    </source>
</reference>
<gene>
    <name evidence="2" type="ORF">DSCA_62070</name>
</gene>
<dbReference type="Proteomes" id="UP000427906">
    <property type="component" value="Chromosome"/>
</dbReference>
<accession>A0A5K7Z6Z3</accession>
<feature type="region of interest" description="Disordered" evidence="1">
    <location>
        <begin position="11"/>
        <end position="38"/>
    </location>
</feature>
<name>A0A5K7Z6Z3_9BACT</name>
<organism evidence="2 3">
    <name type="scientific">Desulfosarcina alkanivorans</name>
    <dbReference type="NCBI Taxonomy" id="571177"/>
    <lineage>
        <taxon>Bacteria</taxon>
        <taxon>Pseudomonadati</taxon>
        <taxon>Thermodesulfobacteriota</taxon>
        <taxon>Desulfobacteria</taxon>
        <taxon>Desulfobacterales</taxon>
        <taxon>Desulfosarcinaceae</taxon>
        <taxon>Desulfosarcina</taxon>
    </lineage>
</organism>
<evidence type="ECO:0000313" key="2">
    <source>
        <dbReference type="EMBL" id="BBO72277.1"/>
    </source>
</evidence>
<feature type="region of interest" description="Disordered" evidence="1">
    <location>
        <begin position="54"/>
        <end position="89"/>
    </location>
</feature>
<sequence>MLYLITIGDPSVGSHQAGGQFMAEKENQQQQAEQRTADPEPLICFSCFHITSPGDKMGKERSPVSAVRQRRNTGEDPAFQKLQGGAAAG</sequence>
<dbReference type="EMBL" id="AP021874">
    <property type="protein sequence ID" value="BBO72277.1"/>
    <property type="molecule type" value="Genomic_DNA"/>
</dbReference>
<dbReference type="AlphaFoldDB" id="A0A5K7Z6Z3"/>
<protein>
    <submittedName>
        <fullName evidence="2">Uncharacterized protein</fullName>
    </submittedName>
</protein>
<keyword evidence="3" id="KW-1185">Reference proteome</keyword>
<proteinExistence type="predicted"/>
<evidence type="ECO:0000256" key="1">
    <source>
        <dbReference type="SAM" id="MobiDB-lite"/>
    </source>
</evidence>
<evidence type="ECO:0000313" key="3">
    <source>
        <dbReference type="Proteomes" id="UP000427906"/>
    </source>
</evidence>